<feature type="binding site" evidence="14">
    <location>
        <position position="296"/>
    </location>
    <ligand>
        <name>Zn(2+)</name>
        <dbReference type="ChEBI" id="CHEBI:29105"/>
        <note>catalytic</note>
    </ligand>
</feature>
<dbReference type="GO" id="GO:0008237">
    <property type="term" value="F:metallopeptidase activity"/>
    <property type="evidence" value="ECO:0007669"/>
    <property type="project" value="UniProtKB-KW"/>
</dbReference>
<dbReference type="InterPro" id="IPR045357">
    <property type="entry name" value="Aminopeptidase_N-like_N"/>
</dbReference>
<evidence type="ECO:0000256" key="7">
    <source>
        <dbReference type="ARBA" id="ARBA00022723"/>
    </source>
</evidence>
<evidence type="ECO:0000256" key="2">
    <source>
        <dbReference type="ARBA" id="ARBA00004609"/>
    </source>
</evidence>
<dbReference type="Gene3D" id="2.60.40.1730">
    <property type="entry name" value="tricorn interacting facor f3 domain"/>
    <property type="match status" value="1"/>
</dbReference>
<evidence type="ECO:0000259" key="15">
    <source>
        <dbReference type="SMART" id="SM01263"/>
    </source>
</evidence>
<keyword evidence="5" id="KW-0325">Glycoprotein</keyword>
<dbReference type="PANTHER" id="PTHR45726">
    <property type="entry name" value="LEUKOTRIENE A-4 HYDROLASE"/>
    <property type="match status" value="1"/>
</dbReference>
<dbReference type="GO" id="GO:0005886">
    <property type="term" value="C:plasma membrane"/>
    <property type="evidence" value="ECO:0007669"/>
    <property type="project" value="UniProtKB-SubCell"/>
</dbReference>
<dbReference type="Pfam" id="PF17900">
    <property type="entry name" value="Peptidase_M1_N"/>
    <property type="match status" value="1"/>
</dbReference>
<keyword evidence="5" id="KW-0472">Membrane</keyword>
<dbReference type="InParanoid" id="A0A6P7FLV3"/>
<keyword evidence="6" id="KW-0645">Protease</keyword>
<dbReference type="InterPro" id="IPR034015">
    <property type="entry name" value="M1_LTA4H"/>
</dbReference>
<evidence type="ECO:0000256" key="11">
    <source>
        <dbReference type="ARBA" id="ARBA00023288"/>
    </source>
</evidence>
<dbReference type="Pfam" id="PF01433">
    <property type="entry name" value="Peptidase_M1"/>
    <property type="match status" value="1"/>
</dbReference>
<keyword evidence="5" id="KW-0336">GPI-anchor</keyword>
<dbReference type="FunCoup" id="A0A6P7FLV3">
    <property type="interactions" value="1391"/>
</dbReference>
<keyword evidence="8 16" id="KW-0378">Hydrolase</keyword>
<protein>
    <submittedName>
        <fullName evidence="16">Leukotriene A-4 hydrolase</fullName>
    </submittedName>
</protein>
<dbReference type="InterPro" id="IPR027268">
    <property type="entry name" value="Peptidase_M4/M1_CTD_sf"/>
</dbReference>
<dbReference type="InterPro" id="IPR001930">
    <property type="entry name" value="Peptidase_M1"/>
</dbReference>
<feature type="active site" description="Proton donor" evidence="12">
    <location>
        <position position="384"/>
    </location>
</feature>
<evidence type="ECO:0000256" key="8">
    <source>
        <dbReference type="ARBA" id="ARBA00022801"/>
    </source>
</evidence>
<evidence type="ECO:0000256" key="3">
    <source>
        <dbReference type="ARBA" id="ARBA00010136"/>
    </source>
</evidence>
<evidence type="ECO:0000256" key="12">
    <source>
        <dbReference type="PIRSR" id="PIRSR634015-1"/>
    </source>
</evidence>
<evidence type="ECO:0000256" key="6">
    <source>
        <dbReference type="ARBA" id="ARBA00022670"/>
    </source>
</evidence>
<feature type="binding site" evidence="14">
    <location>
        <position position="319"/>
    </location>
    <ligand>
        <name>Zn(2+)</name>
        <dbReference type="ChEBI" id="CHEBI:29105"/>
        <note>catalytic</note>
    </ligand>
</feature>
<feature type="binding site" evidence="13">
    <location>
        <begin position="267"/>
        <end position="272"/>
    </location>
    <ligand>
        <name>a peptide</name>
        <dbReference type="ChEBI" id="CHEBI:60466"/>
    </ligand>
</feature>
<keyword evidence="9 14" id="KW-0862">Zinc</keyword>
<dbReference type="SMART" id="SM01263">
    <property type="entry name" value="Leuk-A4-hydro_C"/>
    <property type="match status" value="1"/>
</dbReference>
<keyword evidence="11" id="KW-0449">Lipoprotein</keyword>
<dbReference type="GO" id="GO:0004177">
    <property type="term" value="F:aminopeptidase activity"/>
    <property type="evidence" value="ECO:0007669"/>
    <property type="project" value="TreeGrafter"/>
</dbReference>
<dbReference type="InterPro" id="IPR015211">
    <property type="entry name" value="Peptidase_M1_C"/>
</dbReference>
<dbReference type="SUPFAM" id="SSF63737">
    <property type="entry name" value="Leukotriene A4 hydrolase N-terminal domain"/>
    <property type="match status" value="1"/>
</dbReference>
<dbReference type="InterPro" id="IPR049980">
    <property type="entry name" value="LTA4H_cat"/>
</dbReference>
<dbReference type="SUPFAM" id="SSF55486">
    <property type="entry name" value="Metalloproteases ('zincins'), catalytic domain"/>
    <property type="match status" value="1"/>
</dbReference>
<evidence type="ECO:0000256" key="14">
    <source>
        <dbReference type="PIRSR" id="PIRSR634015-3"/>
    </source>
</evidence>
<evidence type="ECO:0000256" key="5">
    <source>
        <dbReference type="ARBA" id="ARBA00022622"/>
    </source>
</evidence>
<accession>A0A6P7FLV3</accession>
<dbReference type="InterPro" id="IPR042097">
    <property type="entry name" value="Aminopeptidase_N-like_N_sf"/>
</dbReference>
<feature type="binding site" evidence="13">
    <location>
        <begin position="138"/>
        <end position="140"/>
    </location>
    <ligand>
        <name>a peptide</name>
        <dbReference type="ChEBI" id="CHEBI:60466"/>
    </ligand>
</feature>
<comment type="cofactor">
    <cofactor evidence="14">
        <name>Zn(2+)</name>
        <dbReference type="ChEBI" id="CHEBI:29105"/>
    </cofactor>
    <text evidence="14">Binds 1 zinc ion per subunit.</text>
</comment>
<feature type="active site" description="Proton acceptor" evidence="12">
    <location>
        <position position="297"/>
    </location>
</feature>
<keyword evidence="10" id="KW-0482">Metalloprotease</keyword>
<evidence type="ECO:0000256" key="9">
    <source>
        <dbReference type="ARBA" id="ARBA00022833"/>
    </source>
</evidence>
<dbReference type="GO" id="GO:0006508">
    <property type="term" value="P:proteolysis"/>
    <property type="evidence" value="ECO:0007669"/>
    <property type="project" value="UniProtKB-KW"/>
</dbReference>
<dbReference type="PRINTS" id="PR00756">
    <property type="entry name" value="ALADIPTASE"/>
</dbReference>
<keyword evidence="4" id="KW-0963">Cytoplasm</keyword>
<dbReference type="GO" id="GO:0043171">
    <property type="term" value="P:peptide catabolic process"/>
    <property type="evidence" value="ECO:0007669"/>
    <property type="project" value="TreeGrafter"/>
</dbReference>
<dbReference type="GO" id="GO:0098552">
    <property type="term" value="C:side of membrane"/>
    <property type="evidence" value="ECO:0007669"/>
    <property type="project" value="UniProtKB-KW"/>
</dbReference>
<name>A0A6P7FLV3_DIAVI</name>
<dbReference type="FunFam" id="2.60.40.1730:FF:000004">
    <property type="entry name" value="Leukotriene A(4) hydrolase"/>
    <property type="match status" value="1"/>
</dbReference>
<comment type="subcellular location">
    <subcellularLocation>
        <location evidence="2">Cell membrane</location>
        <topology evidence="2">Lipid-anchor</topology>
        <topology evidence="2">GPI-anchor</topology>
    </subcellularLocation>
    <subcellularLocation>
        <location evidence="1">Cytoplasm</location>
    </subcellularLocation>
</comment>
<evidence type="ECO:0000256" key="13">
    <source>
        <dbReference type="PIRSR" id="PIRSR634015-2"/>
    </source>
</evidence>
<keyword evidence="7 14" id="KW-0479">Metal-binding</keyword>
<reference evidence="16" key="1">
    <citation type="submission" date="2025-08" db="UniProtKB">
        <authorList>
            <consortium name="RefSeq"/>
        </authorList>
    </citation>
    <scope>IDENTIFICATION</scope>
    <source>
        <tissue evidence="16">Whole insect</tissue>
    </source>
</reference>
<dbReference type="Pfam" id="PF09127">
    <property type="entry name" value="Leuk-A4-hydro_C"/>
    <property type="match status" value="1"/>
</dbReference>
<evidence type="ECO:0000256" key="4">
    <source>
        <dbReference type="ARBA" id="ARBA00022490"/>
    </source>
</evidence>
<dbReference type="GO" id="GO:0005829">
    <property type="term" value="C:cytosol"/>
    <property type="evidence" value="ECO:0007669"/>
    <property type="project" value="TreeGrafter"/>
</dbReference>
<dbReference type="PANTHER" id="PTHR45726:SF3">
    <property type="entry name" value="LEUKOTRIENE A-4 HYDROLASE"/>
    <property type="match status" value="1"/>
</dbReference>
<dbReference type="InterPro" id="IPR014782">
    <property type="entry name" value="Peptidase_M1_dom"/>
</dbReference>
<sequence>MVKAGLSPCDPSSFSRPDQVIVTELFLNLDVNFESKTLHGHAILSINKIDETATELVLDTFKLNITSIFDADKNCTEKLEYTLSDHLEDFGSKLTIQLPQKEVKKIHIEYETAPDASGLQWLQPQTTAGKIHPFLFSQFQPTHARSVIPCQDTPAVKHPYRATISAPKELEVLMSAINEGSKVIGDKKQYSFYQQIPVPSYLIALAVGALESRRLGPRSHVWAEKELIEESAYEFAETEHQLKTAEDICGPYVWGIYDLLVLPPSFPYGGMENPCLTFVTPTLLAGDRSLANVIAHEISHSWTGNLVTNKTFEHFWLNEGFTMLVERKIISRLVSPQMQDFDAYTGISDLKEAIEVLGADSPLTHLIVDLKGVHPDEAFSTVPYEKGQTFLRYLEKTVGGPDKFEPFLRSYFDTFKYKSIDSTDFKNFFENYFESEPEIKNIDWDKWLHTPGMPLTIPDYDTSLAEACDQLLEKFYNWTGEGSLPISAEEKQQLIPEQLIYFLQKLSEAESQPIPKLVALNELFGFDGVKNSEIKFRWLKTGIKAKWEVQIQNALDWVNVVGRMKFVKPLYRELFQWEVSRNRAIENFKSNRHNMMHVCATTLAKELKIE</sequence>
<dbReference type="InterPro" id="IPR038502">
    <property type="entry name" value="M1_LTA-4_hydro/amino_C_sf"/>
</dbReference>
<evidence type="ECO:0000313" key="16">
    <source>
        <dbReference type="RefSeq" id="XP_028133953.1"/>
    </source>
</evidence>
<feature type="binding site" evidence="13">
    <location>
        <begin position="563"/>
        <end position="565"/>
    </location>
    <ligand>
        <name>a peptide</name>
        <dbReference type="ChEBI" id="CHEBI:60466"/>
    </ligand>
</feature>
<gene>
    <name evidence="16" type="primary">LOC114329130</name>
</gene>
<dbReference type="SUPFAM" id="SSF48371">
    <property type="entry name" value="ARM repeat"/>
    <property type="match status" value="1"/>
</dbReference>
<dbReference type="FunFam" id="1.10.390.10:FF:000003">
    <property type="entry name" value="Leukotriene A(4) hydrolase"/>
    <property type="match status" value="1"/>
</dbReference>
<evidence type="ECO:0000256" key="1">
    <source>
        <dbReference type="ARBA" id="ARBA00004496"/>
    </source>
</evidence>
<dbReference type="FunFam" id="3.30.2010.30:FF:000001">
    <property type="entry name" value="Leukotriene A(4) hydrolase"/>
    <property type="match status" value="1"/>
</dbReference>
<organism evidence="16">
    <name type="scientific">Diabrotica virgifera virgifera</name>
    <name type="common">western corn rootworm</name>
    <dbReference type="NCBI Taxonomy" id="50390"/>
    <lineage>
        <taxon>Eukaryota</taxon>
        <taxon>Metazoa</taxon>
        <taxon>Ecdysozoa</taxon>
        <taxon>Arthropoda</taxon>
        <taxon>Hexapoda</taxon>
        <taxon>Insecta</taxon>
        <taxon>Pterygota</taxon>
        <taxon>Neoptera</taxon>
        <taxon>Endopterygota</taxon>
        <taxon>Coleoptera</taxon>
        <taxon>Polyphaga</taxon>
        <taxon>Cucujiformia</taxon>
        <taxon>Chrysomeloidea</taxon>
        <taxon>Chrysomelidae</taxon>
        <taxon>Galerucinae</taxon>
        <taxon>Diabroticina</taxon>
        <taxon>Diabroticites</taxon>
        <taxon>Diabrotica</taxon>
    </lineage>
</organism>
<dbReference type="GO" id="GO:0004301">
    <property type="term" value="F:epoxide hydrolase activity"/>
    <property type="evidence" value="ECO:0007669"/>
    <property type="project" value="TreeGrafter"/>
</dbReference>
<dbReference type="InterPro" id="IPR016024">
    <property type="entry name" value="ARM-type_fold"/>
</dbReference>
<dbReference type="Gene3D" id="1.25.40.320">
    <property type="entry name" value="Peptidase M1, leukotriene A4 hydrolase/aminopeptidase C-terminal domain"/>
    <property type="match status" value="1"/>
</dbReference>
<dbReference type="RefSeq" id="XP_028133953.1">
    <property type="nucleotide sequence ID" value="XM_028278152.1"/>
</dbReference>
<dbReference type="CDD" id="cd09599">
    <property type="entry name" value="M1_LTA4H"/>
    <property type="match status" value="1"/>
</dbReference>
<evidence type="ECO:0000256" key="10">
    <source>
        <dbReference type="ARBA" id="ARBA00023049"/>
    </source>
</evidence>
<dbReference type="Gene3D" id="1.10.390.10">
    <property type="entry name" value="Neutral Protease Domain 2"/>
    <property type="match status" value="1"/>
</dbReference>
<dbReference type="GO" id="GO:0008270">
    <property type="term" value="F:zinc ion binding"/>
    <property type="evidence" value="ECO:0007669"/>
    <property type="project" value="InterPro"/>
</dbReference>
<proteinExistence type="inferred from homology"/>
<dbReference type="AlphaFoldDB" id="A0A6P7FLV3"/>
<comment type="similarity">
    <text evidence="3">Belongs to the peptidase M1 family.</text>
</comment>
<feature type="domain" description="Peptidase M1 leukotriene A4 hydrolase/aminopeptidase C-terminal" evidence="15">
    <location>
        <begin position="463"/>
        <end position="607"/>
    </location>
</feature>
<feature type="binding site" evidence="14">
    <location>
        <position position="300"/>
    </location>
    <ligand>
        <name>Zn(2+)</name>
        <dbReference type="ChEBI" id="CHEBI:29105"/>
        <note>catalytic</note>
    </ligand>
</feature>
<dbReference type="Gene3D" id="3.30.2010.30">
    <property type="match status" value="1"/>
</dbReference>